<dbReference type="Proteomes" id="UP000177798">
    <property type="component" value="Chromosome 6"/>
</dbReference>
<feature type="compositionally biased region" description="Low complexity" evidence="1">
    <location>
        <begin position="136"/>
        <end position="150"/>
    </location>
</feature>
<proteinExistence type="predicted"/>
<feature type="region of interest" description="Disordered" evidence="1">
    <location>
        <begin position="239"/>
        <end position="281"/>
    </location>
</feature>
<feature type="region of interest" description="Disordered" evidence="1">
    <location>
        <begin position="301"/>
        <end position="347"/>
    </location>
</feature>
<dbReference type="AlphaFoldDB" id="A0A1D9Q6G9"/>
<feature type="region of interest" description="Disordered" evidence="1">
    <location>
        <begin position="1"/>
        <end position="78"/>
    </location>
</feature>
<feature type="compositionally biased region" description="Basic and acidic residues" evidence="1">
    <location>
        <begin position="239"/>
        <end position="258"/>
    </location>
</feature>
<feature type="compositionally biased region" description="Basic and acidic residues" evidence="1">
    <location>
        <begin position="111"/>
        <end position="124"/>
    </location>
</feature>
<feature type="compositionally biased region" description="Low complexity" evidence="1">
    <location>
        <begin position="178"/>
        <end position="191"/>
    </location>
</feature>
<feature type="region of interest" description="Disordered" evidence="1">
    <location>
        <begin position="537"/>
        <end position="566"/>
    </location>
</feature>
<feature type="region of interest" description="Disordered" evidence="1">
    <location>
        <begin position="381"/>
        <end position="429"/>
    </location>
</feature>
<feature type="compositionally biased region" description="Low complexity" evidence="1">
    <location>
        <begin position="404"/>
        <end position="429"/>
    </location>
</feature>
<protein>
    <submittedName>
        <fullName evidence="2">Uncharacterized protein</fullName>
    </submittedName>
</protein>
<dbReference type="VEuPathDB" id="FungiDB:sscle_06g053080"/>
<feature type="compositionally biased region" description="Basic and acidic residues" evidence="1">
    <location>
        <begin position="43"/>
        <end position="52"/>
    </location>
</feature>
<name>A0A1D9Q6G9_SCLS1</name>
<accession>A0A1D9Q6G9</accession>
<dbReference type="OrthoDB" id="5425130at2759"/>
<sequence length="566" mass="61608">MDRGINSPYLDSQSKHTKALPSTPTELKDSQGKIISKTLPSLPERRSSLPERKHSKAMSIPRRAVGSTSSASRKSSIASISSLGYSDSVLSRSLSGNSNFTKNSLSYAGSEFRKTPPIPEKDEQTQISPEAPNKDPGSPRSTSSLRSSPGQEIWRRRSLVTQKGIEFPDLKLQKSNGSTASPPSKNANAASDRSLPEIPSQSLRSIGLSNRERGPIPTREAPQAPVVLPMGAKVSKLKDISKRKATDQIDESNRHADLNTDQSQNLREGNVPQFKNSLYPPHGGLPIPEYLVSDKIQSQSSMRKLLSQTTVPDDLSPSPQVPTRSDDGHTHGISAPIADYPSTPQESSIVPDLLNRNHSRDPSETLTITSLPGAVCSPQPQMPHATKTILTPQPSPPVESASLSPSITSTTPTITTNPHSRQTSRTTTSRATSLSYSYFPLSPSSLPASGTILAAPPITLQHINCFQNHRFMRRSRNNICPLQCQTCSKGDFEQQWKCTWCCLRVCGDCMAVLATVRKDLRTFLGLIGRDVLNESNGKTTEAGDDIGGRGEKENQEKQVHRMNVKT</sequence>
<feature type="compositionally biased region" description="Basic and acidic residues" evidence="1">
    <location>
        <begin position="546"/>
        <end position="559"/>
    </location>
</feature>
<dbReference type="EMBL" id="CP017819">
    <property type="protein sequence ID" value="APA10538.1"/>
    <property type="molecule type" value="Genomic_DNA"/>
</dbReference>
<evidence type="ECO:0000313" key="3">
    <source>
        <dbReference type="Proteomes" id="UP000177798"/>
    </source>
</evidence>
<evidence type="ECO:0000256" key="1">
    <source>
        <dbReference type="SAM" id="MobiDB-lite"/>
    </source>
</evidence>
<feature type="region of interest" description="Disordered" evidence="1">
    <location>
        <begin position="91"/>
        <end position="223"/>
    </location>
</feature>
<reference evidence="3" key="1">
    <citation type="journal article" date="2017" name="Genome Biol. Evol.">
        <title>The complete genome sequence of the phytopathogenic fungus Sclerotinia sclerotiorum reveals insights into the genome architecture of broad host range pathogens.</title>
        <authorList>
            <person name="Derbyshire M."/>
            <person name="Denton-Giles M."/>
            <person name="Hegedus D."/>
            <person name="Seifbarghy S."/>
            <person name="Rollins J."/>
            <person name="van Kan J."/>
            <person name="Seidl M.F."/>
            <person name="Faino L."/>
            <person name="Mbengue M."/>
            <person name="Navaud O."/>
            <person name="Raffaele S."/>
            <person name="Hammond-Kosack K."/>
            <person name="Heard S."/>
            <person name="Oliver R."/>
        </authorList>
    </citation>
    <scope>NUCLEOTIDE SEQUENCE [LARGE SCALE GENOMIC DNA]</scope>
    <source>
        <strain evidence="3">ATCC 18683 / 1980 / Ss-1</strain>
    </source>
</reference>
<feature type="compositionally biased region" description="Polar residues" evidence="1">
    <location>
        <begin position="91"/>
        <end position="107"/>
    </location>
</feature>
<feature type="compositionally biased region" description="Polar residues" evidence="1">
    <location>
        <begin position="301"/>
        <end position="323"/>
    </location>
</feature>
<organism evidence="2 3">
    <name type="scientific">Sclerotinia sclerotiorum (strain ATCC 18683 / 1980 / Ss-1)</name>
    <name type="common">White mold</name>
    <name type="synonym">Whetzelinia sclerotiorum</name>
    <dbReference type="NCBI Taxonomy" id="665079"/>
    <lineage>
        <taxon>Eukaryota</taxon>
        <taxon>Fungi</taxon>
        <taxon>Dikarya</taxon>
        <taxon>Ascomycota</taxon>
        <taxon>Pezizomycotina</taxon>
        <taxon>Leotiomycetes</taxon>
        <taxon>Helotiales</taxon>
        <taxon>Sclerotiniaceae</taxon>
        <taxon>Sclerotinia</taxon>
    </lineage>
</organism>
<feature type="compositionally biased region" description="Low complexity" evidence="1">
    <location>
        <begin position="67"/>
        <end position="78"/>
    </location>
</feature>
<evidence type="ECO:0000313" key="2">
    <source>
        <dbReference type="EMBL" id="APA10538.1"/>
    </source>
</evidence>
<feature type="compositionally biased region" description="Polar residues" evidence="1">
    <location>
        <begin position="199"/>
        <end position="208"/>
    </location>
</feature>
<gene>
    <name evidence="2" type="ORF">sscle_06g053080</name>
</gene>